<keyword evidence="9" id="KW-0969">Cilium</keyword>
<evidence type="ECO:0000256" key="8">
    <source>
        <dbReference type="SAM" id="MobiDB-lite"/>
    </source>
</evidence>
<protein>
    <recommendedName>
        <fullName evidence="7">Flagellar protein</fullName>
    </recommendedName>
</protein>
<gene>
    <name evidence="9" type="primary">fliO</name>
    <name evidence="9" type="ORF">P8609_08085</name>
</gene>
<evidence type="ECO:0000256" key="1">
    <source>
        <dbReference type="ARBA" id="ARBA00022475"/>
    </source>
</evidence>
<comment type="subcellular location">
    <subcellularLocation>
        <location evidence="7">Cell membrane</location>
    </subcellularLocation>
    <subcellularLocation>
        <location evidence="7">Bacterial flagellum basal body</location>
    </subcellularLocation>
</comment>
<dbReference type="Proteomes" id="UP001233535">
    <property type="component" value="Unassembled WGS sequence"/>
</dbReference>
<feature type="transmembrane region" description="Helical" evidence="7">
    <location>
        <begin position="116"/>
        <end position="137"/>
    </location>
</feature>
<dbReference type="Pfam" id="PF04347">
    <property type="entry name" value="FliO"/>
    <property type="match status" value="1"/>
</dbReference>
<evidence type="ECO:0000313" key="10">
    <source>
        <dbReference type="Proteomes" id="UP001233535"/>
    </source>
</evidence>
<evidence type="ECO:0000256" key="2">
    <source>
        <dbReference type="ARBA" id="ARBA00022692"/>
    </source>
</evidence>
<keyword evidence="2 7" id="KW-0812">Transmembrane</keyword>
<dbReference type="PANTHER" id="PTHR38766:SF1">
    <property type="entry name" value="FLAGELLAR PROTEIN FLIO"/>
    <property type="match status" value="1"/>
</dbReference>
<organism evidence="9 10">
    <name type="scientific">Lysobacter arvi</name>
    <dbReference type="NCBI Taxonomy" id="3038776"/>
    <lineage>
        <taxon>Bacteria</taxon>
        <taxon>Pseudomonadati</taxon>
        <taxon>Pseudomonadota</taxon>
        <taxon>Gammaproteobacteria</taxon>
        <taxon>Lysobacterales</taxon>
        <taxon>Lysobacteraceae</taxon>
        <taxon>Lysobacter</taxon>
    </lineage>
</organism>
<feature type="region of interest" description="Disordered" evidence="8">
    <location>
        <begin position="48"/>
        <end position="110"/>
    </location>
</feature>
<dbReference type="NCBIfam" id="TIGR03500">
    <property type="entry name" value="FliO_TIGR"/>
    <property type="match status" value="1"/>
</dbReference>
<comment type="caution">
    <text evidence="9">The sequence shown here is derived from an EMBL/GenBank/DDBJ whole genome shotgun (WGS) entry which is preliminary data.</text>
</comment>
<keyword evidence="1 7" id="KW-1003">Cell membrane</keyword>
<keyword evidence="3 7" id="KW-1133">Transmembrane helix</keyword>
<dbReference type="PANTHER" id="PTHR38766">
    <property type="entry name" value="FLAGELLAR PROTEIN FLIO"/>
    <property type="match status" value="1"/>
</dbReference>
<evidence type="ECO:0000256" key="3">
    <source>
        <dbReference type="ARBA" id="ARBA00022989"/>
    </source>
</evidence>
<evidence type="ECO:0000256" key="6">
    <source>
        <dbReference type="ARBA" id="ARBA00037937"/>
    </source>
</evidence>
<reference evidence="9 10" key="1">
    <citation type="submission" date="2023-04" db="EMBL/GenBank/DDBJ databases">
        <title>Lysobacter sp. strain UC isolated from soil sample.</title>
        <authorList>
            <person name="Choksket S."/>
            <person name="Harshvardhan F."/>
            <person name="Rana R."/>
            <person name="Patil P.B."/>
            <person name="Korpole S."/>
        </authorList>
    </citation>
    <scope>NUCLEOTIDE SEQUENCE [LARGE SCALE GENOMIC DNA]</scope>
    <source>
        <strain evidence="9 10">UC</strain>
    </source>
</reference>
<dbReference type="InterPro" id="IPR022781">
    <property type="entry name" value="Flagellar_biosynth_FliO"/>
</dbReference>
<proteinExistence type="inferred from homology"/>
<comment type="similarity">
    <text evidence="6 7">Belongs to the FliO/MopB family.</text>
</comment>
<sequence length="226" mass="22444">MSGSGSIEAAAAVALTPAPLPQTGEGQRTGPEIVVGTTVSTVEAVAPAPAPAPASAPAGEGRGEVTNEAVPSSPVEPQAAPTAAQVLKKPGAAHTTTVGQPAKPHTFAKQTDGPGVGGAVFALILVVSLILALGWLARRMPGFSRAGGGNALRVVGSLALGPRDRVVVVDVGGTQLLLGVGQNGMTTLHTLAEPLPVAQPSQGTPYLQNVATPFAQLLARHLGKKP</sequence>
<keyword evidence="10" id="KW-1185">Reference proteome</keyword>
<dbReference type="InterPro" id="IPR052205">
    <property type="entry name" value="FliO/MopB"/>
</dbReference>
<evidence type="ECO:0000256" key="4">
    <source>
        <dbReference type="ARBA" id="ARBA00023136"/>
    </source>
</evidence>
<evidence type="ECO:0000256" key="5">
    <source>
        <dbReference type="ARBA" id="ARBA00023143"/>
    </source>
</evidence>
<keyword evidence="9" id="KW-0282">Flagellum</keyword>
<keyword evidence="5 7" id="KW-0975">Bacterial flagellum</keyword>
<name>A0ABU1CEL1_9GAMM</name>
<evidence type="ECO:0000256" key="7">
    <source>
        <dbReference type="RuleBase" id="RU362064"/>
    </source>
</evidence>
<evidence type="ECO:0000313" key="9">
    <source>
        <dbReference type="EMBL" id="MDR0182930.1"/>
    </source>
</evidence>
<dbReference type="EMBL" id="JARUHG010000002">
    <property type="protein sequence ID" value="MDR0182930.1"/>
    <property type="molecule type" value="Genomic_DNA"/>
</dbReference>
<accession>A0ABU1CEL1</accession>
<keyword evidence="9" id="KW-0966">Cell projection</keyword>
<keyword evidence="4 7" id="KW-0472">Membrane</keyword>